<evidence type="ECO:0000313" key="2">
    <source>
        <dbReference type="Proteomes" id="UP000216446"/>
    </source>
</evidence>
<keyword evidence="2" id="KW-1185">Reference proteome</keyword>
<sequence>MEQAGQGGGAVRASLGQVDPSARYLFYLHAKVIEEEGLPAISPEHGEYQYGAILDRLARFGFVVVSEVRPKDAPSGFYAQRIAAQVDSLLGAGVPPEHVTVVGASKGAYIAALVSHRVSVPSVRYVLLSMCDAETVAYMIEQGTDLHGDVLALRDAADTPDLVGSCEDLFTFSREIGRHDEFVVDVGTGHGILYQPLDAWVFPTVRWAQEPE</sequence>
<dbReference type="AlphaFoldDB" id="A0A259TXS4"/>
<protein>
    <recommendedName>
        <fullName evidence="3">Alpha/beta hydrolase</fullName>
    </recommendedName>
</protein>
<evidence type="ECO:0000313" key="1">
    <source>
        <dbReference type="EMBL" id="OZC02552.1"/>
    </source>
</evidence>
<comment type="caution">
    <text evidence="1">The sequence shown here is derived from an EMBL/GenBank/DDBJ whole genome shotgun (WGS) entry which is preliminary data.</text>
</comment>
<accession>A0A259TXS4</accession>
<gene>
    <name evidence="1" type="ORF">BSZ36_05915</name>
</gene>
<reference evidence="1 2" key="1">
    <citation type="submission" date="2016-11" db="EMBL/GenBank/DDBJ databases">
        <title>Study of marine rhodopsin-containing bacteria.</title>
        <authorList>
            <person name="Yoshizawa S."/>
            <person name="Kumagai Y."/>
            <person name="Kogure K."/>
        </authorList>
    </citation>
    <scope>NUCLEOTIDE SEQUENCE [LARGE SCALE GENOMIC DNA]</scope>
    <source>
        <strain evidence="1 2">SG-29</strain>
    </source>
</reference>
<evidence type="ECO:0008006" key="3">
    <source>
        <dbReference type="Google" id="ProtNLM"/>
    </source>
</evidence>
<dbReference type="Proteomes" id="UP000216446">
    <property type="component" value="Unassembled WGS sequence"/>
</dbReference>
<proteinExistence type="predicted"/>
<dbReference type="InParanoid" id="A0A259TXS4"/>
<dbReference type="InterPro" id="IPR029058">
    <property type="entry name" value="AB_hydrolase_fold"/>
</dbReference>
<name>A0A259TXS4_9BACT</name>
<organism evidence="1 2">
    <name type="scientific">Rubricoccus marinus</name>
    <dbReference type="NCBI Taxonomy" id="716817"/>
    <lineage>
        <taxon>Bacteria</taxon>
        <taxon>Pseudomonadati</taxon>
        <taxon>Rhodothermota</taxon>
        <taxon>Rhodothermia</taxon>
        <taxon>Rhodothermales</taxon>
        <taxon>Rubricoccaceae</taxon>
        <taxon>Rubricoccus</taxon>
    </lineage>
</organism>
<dbReference type="SUPFAM" id="SSF53474">
    <property type="entry name" value="alpha/beta-Hydrolases"/>
    <property type="match status" value="1"/>
</dbReference>
<dbReference type="Gene3D" id="3.40.50.1820">
    <property type="entry name" value="alpha/beta hydrolase"/>
    <property type="match status" value="1"/>
</dbReference>
<dbReference type="EMBL" id="MQWB01000001">
    <property type="protein sequence ID" value="OZC02552.1"/>
    <property type="molecule type" value="Genomic_DNA"/>
</dbReference>